<proteinExistence type="predicted"/>
<dbReference type="EMBL" id="JAHXPT010000017">
    <property type="protein sequence ID" value="MBW6411635.1"/>
    <property type="molecule type" value="Genomic_DNA"/>
</dbReference>
<protein>
    <recommendedName>
        <fullName evidence="4">Transposase</fullName>
    </recommendedName>
</protein>
<evidence type="ECO:0000313" key="2">
    <source>
        <dbReference type="EMBL" id="MBW6411635.1"/>
    </source>
</evidence>
<accession>A0ABS7ASI5</accession>
<sequence length="71" mass="8232">MINDQEYITTKLKKTLEKMIPLSSKRLNNLVAMIIGIIISKTVVLSEKLKSLKIRTLLAQKKVKLRDFKDF</sequence>
<keyword evidence="1" id="KW-1133">Transmembrane helix</keyword>
<keyword evidence="3" id="KW-1185">Reference proteome</keyword>
<reference evidence="2 3" key="1">
    <citation type="submission" date="2021-07" db="EMBL/GenBank/DDBJ databases">
        <title>Clostridium weizhouense sp. nov., an anaerobic bacterium isolated from activated sludge of Petroleum wastewater.</title>
        <authorList>
            <person name="Li Q."/>
        </authorList>
    </citation>
    <scope>NUCLEOTIDE SEQUENCE [LARGE SCALE GENOMIC DNA]</scope>
    <source>
        <strain evidence="2 3">YB-6</strain>
    </source>
</reference>
<name>A0ABS7ASI5_9CLOT</name>
<evidence type="ECO:0000256" key="1">
    <source>
        <dbReference type="SAM" id="Phobius"/>
    </source>
</evidence>
<feature type="transmembrane region" description="Helical" evidence="1">
    <location>
        <begin position="27"/>
        <end position="45"/>
    </location>
</feature>
<keyword evidence="1" id="KW-0472">Membrane</keyword>
<organism evidence="2 3">
    <name type="scientific">Clostridium weizhouense</name>
    <dbReference type="NCBI Taxonomy" id="2859781"/>
    <lineage>
        <taxon>Bacteria</taxon>
        <taxon>Bacillati</taxon>
        <taxon>Bacillota</taxon>
        <taxon>Clostridia</taxon>
        <taxon>Eubacteriales</taxon>
        <taxon>Clostridiaceae</taxon>
        <taxon>Clostridium</taxon>
    </lineage>
</organism>
<dbReference type="Proteomes" id="UP001519921">
    <property type="component" value="Unassembled WGS sequence"/>
</dbReference>
<evidence type="ECO:0000313" key="3">
    <source>
        <dbReference type="Proteomes" id="UP001519921"/>
    </source>
</evidence>
<keyword evidence="1" id="KW-0812">Transmembrane</keyword>
<comment type="caution">
    <text evidence="2">The sequence shown here is derived from an EMBL/GenBank/DDBJ whole genome shotgun (WGS) entry which is preliminary data.</text>
</comment>
<dbReference type="RefSeq" id="WP_219781102.1">
    <property type="nucleotide sequence ID" value="NZ_JAHXPT010000017.1"/>
</dbReference>
<evidence type="ECO:0008006" key="4">
    <source>
        <dbReference type="Google" id="ProtNLM"/>
    </source>
</evidence>
<gene>
    <name evidence="2" type="ORF">KYD98_16260</name>
</gene>